<reference evidence="11" key="1">
    <citation type="journal article" date="2014" name="Genome Announc.">
        <title>Genome sequence of the yeast Cyberlindnera fabianii (Hansenula fabianii).</title>
        <authorList>
            <person name="Freel K.C."/>
            <person name="Sarilar V."/>
            <person name="Neuveglise C."/>
            <person name="Devillers H."/>
            <person name="Friedrich A."/>
            <person name="Schacherer J."/>
        </authorList>
    </citation>
    <scope>NUCLEOTIDE SEQUENCE</scope>
    <source>
        <strain evidence="11">YJS4271</strain>
    </source>
</reference>
<evidence type="ECO:0000256" key="9">
    <source>
        <dbReference type="PIRSR" id="PIRSR000241-2"/>
    </source>
</evidence>
<evidence type="ECO:0000313" key="13">
    <source>
        <dbReference type="Proteomes" id="UP000189513"/>
    </source>
</evidence>
<feature type="active site" description="Charge relay system" evidence="8">
    <location>
        <position position="13"/>
    </location>
</feature>
<dbReference type="VEuPathDB" id="FungiDB:BON22_0433"/>
<evidence type="ECO:0000256" key="6">
    <source>
        <dbReference type="ARBA" id="ARBA00023140"/>
    </source>
</evidence>
<dbReference type="InterPro" id="IPR019842">
    <property type="entry name" value="Uricase_CS"/>
</dbReference>
<dbReference type="EMBL" id="MPUK01000001">
    <property type="protein sequence ID" value="ONH69408.1"/>
    <property type="molecule type" value="Genomic_DNA"/>
</dbReference>
<keyword evidence="5 7" id="KW-0560">Oxidoreductase</keyword>
<feature type="binding site" evidence="9">
    <location>
        <position position="180"/>
    </location>
    <ligand>
        <name>5-hydroxyisourate</name>
        <dbReference type="ChEBI" id="CHEBI:18072"/>
    </ligand>
</feature>
<feature type="binding site" evidence="9">
    <location>
        <position position="61"/>
    </location>
    <ligand>
        <name>5-hydroxyisourate</name>
        <dbReference type="ChEBI" id="CHEBI:18072"/>
    </ligand>
</feature>
<dbReference type="PROSITE" id="PS00366">
    <property type="entry name" value="URICASE"/>
    <property type="match status" value="1"/>
</dbReference>
<dbReference type="GO" id="GO:0006145">
    <property type="term" value="P:purine nucleobase catabolic process"/>
    <property type="evidence" value="ECO:0007669"/>
    <property type="project" value="TreeGrafter"/>
</dbReference>
<evidence type="ECO:0000256" key="5">
    <source>
        <dbReference type="ARBA" id="ARBA00023002"/>
    </source>
</evidence>
<evidence type="ECO:0000313" key="12">
    <source>
        <dbReference type="EMBL" id="ONH69408.1"/>
    </source>
</evidence>
<name>A0A061AI92_CYBFA</name>
<keyword evidence="6 7" id="KW-0576">Peroxisome</keyword>
<feature type="binding site" evidence="9">
    <location>
        <position position="236"/>
    </location>
    <ligand>
        <name>5-hydroxyisourate</name>
        <dbReference type="ChEBI" id="CHEBI:18072"/>
    </ligand>
</feature>
<dbReference type="FunFam" id="3.10.270.10:FF:000001">
    <property type="entry name" value="Uricase"/>
    <property type="match status" value="1"/>
</dbReference>
<sequence>MSYSALSSSTYGKDNVKFLKVKKDPQNPKKQEVIEATVCCLLEGDFDVSYTEADNSPIVPTDTVKNTVLVLAKTTEVWPIERFAAKVATHFIEKYSHVSGVSVSVTQDRWVKYEVNGKLHDHSFIHEGPEKRITNLHYTRQGDYKLSSSIKDLTVLKSTGSMFYGFNKCDFTTLAPTTDRILSTDVDATWAFDSKKIGSIYEVEKLAKQGAFDKIYALARKITLDKFALENSPSVQATMYNMATDILKSAPLVQDVTYSLPNKHYFLMDLKWKGLENDNELFYPSPHPNGLIKCTVVRDAKAKL</sequence>
<dbReference type="GO" id="GO:0004846">
    <property type="term" value="F:urate oxidase activity"/>
    <property type="evidence" value="ECO:0007669"/>
    <property type="project" value="UniProtKB-EC"/>
</dbReference>
<keyword evidence="13" id="KW-1185">Reference proteome</keyword>
<keyword evidence="4 7" id="KW-0659">Purine metabolism</keyword>
<evidence type="ECO:0000256" key="2">
    <source>
        <dbReference type="ARBA" id="ARBA00004831"/>
    </source>
</evidence>
<dbReference type="PANTHER" id="PTHR42874:SF1">
    <property type="entry name" value="URICASE"/>
    <property type="match status" value="1"/>
</dbReference>
<dbReference type="Pfam" id="PF01014">
    <property type="entry name" value="Uricase"/>
    <property type="match status" value="2"/>
</dbReference>
<comment type="similarity">
    <text evidence="3 7 10">Belongs to the uricase family.</text>
</comment>
<evidence type="ECO:0000256" key="4">
    <source>
        <dbReference type="ARBA" id="ARBA00022631"/>
    </source>
</evidence>
<dbReference type="GO" id="GO:0019628">
    <property type="term" value="P:urate catabolic process"/>
    <property type="evidence" value="ECO:0007669"/>
    <property type="project" value="UniProtKB-UniPathway"/>
</dbReference>
<feature type="binding site" evidence="9">
    <location>
        <position position="61"/>
    </location>
    <ligand>
        <name>O2</name>
        <dbReference type="ChEBI" id="CHEBI:15379"/>
    </ligand>
</feature>
<dbReference type="PRINTS" id="PR00093">
    <property type="entry name" value="URICASE"/>
</dbReference>
<feature type="binding site" evidence="9">
    <location>
        <position position="163"/>
    </location>
    <ligand>
        <name>urate</name>
        <dbReference type="ChEBI" id="CHEBI:17775"/>
    </ligand>
</feature>
<feature type="binding site" evidence="9">
    <location>
        <position position="163"/>
    </location>
    <ligand>
        <name>5-hydroxyisourate</name>
        <dbReference type="ChEBI" id="CHEBI:18072"/>
    </ligand>
</feature>
<reference evidence="13" key="2">
    <citation type="journal article" date="2017" name="Genome Announc.">
        <title>Genome sequences of Cyberlindnera fabianii 65, Pichia kudriavzevii 129, and Saccharomyces cerevisiae 131 isolated from fermented masau fruits in Zimbabwe.</title>
        <authorList>
            <person name="van Rijswijck I.M.H."/>
            <person name="Derks M.F.L."/>
            <person name="Abee T."/>
            <person name="de Ridder D."/>
            <person name="Smid E.J."/>
        </authorList>
    </citation>
    <scope>NUCLEOTIDE SEQUENCE [LARGE SCALE GENOMIC DNA]</scope>
    <source>
        <strain evidence="13">65</strain>
    </source>
</reference>
<reference evidence="12" key="3">
    <citation type="submission" date="2017-01" db="EMBL/GenBank/DDBJ databases">
        <authorList>
            <person name="Mah S.A."/>
            <person name="Swanson W.J."/>
            <person name="Moy G.W."/>
            <person name="Vacquier V.D."/>
        </authorList>
    </citation>
    <scope>NUCLEOTIDE SEQUENCE [LARGE SCALE GENOMIC DNA]</scope>
    <source>
        <strain evidence="12">65</strain>
    </source>
</reference>
<comment type="function">
    <text evidence="7 10">Catalyzes the oxidation of uric acid to 5-hydroxyisourate, which is further processed to form (S)-allantoin.</text>
</comment>
<dbReference type="AlphaFoldDB" id="A0A061AI92"/>
<dbReference type="NCBIfam" id="TIGR03383">
    <property type="entry name" value="urate_oxi"/>
    <property type="match status" value="1"/>
</dbReference>
<feature type="binding site" evidence="9">
    <location>
        <position position="62"/>
    </location>
    <ligand>
        <name>urate</name>
        <dbReference type="ChEBI" id="CHEBI:17775"/>
    </ligand>
</feature>
<accession>A0A061AI92</accession>
<comment type="catalytic activity">
    <reaction evidence="7 10">
        <text>urate + O2 + H2O = 5-hydroxyisourate + H2O2</text>
        <dbReference type="Rhea" id="RHEA:21368"/>
        <dbReference type="ChEBI" id="CHEBI:15377"/>
        <dbReference type="ChEBI" id="CHEBI:15379"/>
        <dbReference type="ChEBI" id="CHEBI:16240"/>
        <dbReference type="ChEBI" id="CHEBI:17775"/>
        <dbReference type="ChEBI" id="CHEBI:18072"/>
        <dbReference type="EC" id="1.7.3.3"/>
    </reaction>
</comment>
<comment type="subcellular location">
    <subcellularLocation>
        <location evidence="1 7">Peroxisome</location>
    </subcellularLocation>
</comment>
<evidence type="ECO:0000256" key="1">
    <source>
        <dbReference type="ARBA" id="ARBA00004275"/>
    </source>
</evidence>
<dbReference type="EMBL" id="LK052886">
    <property type="protein sequence ID" value="CDR37283.1"/>
    <property type="molecule type" value="Genomic_DNA"/>
</dbReference>
<feature type="binding site" evidence="9">
    <location>
        <position position="262"/>
    </location>
    <ligand>
        <name>urate</name>
        <dbReference type="ChEBI" id="CHEBI:17775"/>
    </ligand>
</feature>
<feature type="binding site" evidence="9">
    <location>
        <position position="61"/>
    </location>
    <ligand>
        <name>urate</name>
        <dbReference type="ChEBI" id="CHEBI:17775"/>
    </ligand>
</feature>
<evidence type="ECO:0000256" key="3">
    <source>
        <dbReference type="ARBA" id="ARBA00009760"/>
    </source>
</evidence>
<feature type="binding site" evidence="9">
    <location>
        <position position="262"/>
    </location>
    <ligand>
        <name>O2</name>
        <dbReference type="ChEBI" id="CHEBI:15379"/>
    </ligand>
</feature>
<evidence type="ECO:0000256" key="7">
    <source>
        <dbReference type="PIRNR" id="PIRNR000241"/>
    </source>
</evidence>
<evidence type="ECO:0000313" key="11">
    <source>
        <dbReference type="EMBL" id="CDR37283.1"/>
    </source>
</evidence>
<dbReference type="UniPathway" id="UPA00394">
    <property type="reaction ID" value="UER00650"/>
</dbReference>
<dbReference type="GO" id="GO:0005777">
    <property type="term" value="C:peroxisome"/>
    <property type="evidence" value="ECO:0007669"/>
    <property type="project" value="UniProtKB-SubCell"/>
</dbReference>
<dbReference type="SUPFAM" id="SSF55620">
    <property type="entry name" value="Tetrahydrobiopterin biosynthesis enzymes-like"/>
    <property type="match status" value="2"/>
</dbReference>
<dbReference type="OrthoDB" id="9992118at2759"/>
<dbReference type="Proteomes" id="UP000189513">
    <property type="component" value="Unassembled WGS sequence"/>
</dbReference>
<feature type="binding site" evidence="9">
    <location>
        <position position="180"/>
    </location>
    <ligand>
        <name>urate</name>
        <dbReference type="ChEBI" id="CHEBI:17775"/>
    </ligand>
</feature>
<feature type="binding site" evidence="9">
    <location>
        <position position="236"/>
    </location>
    <ligand>
        <name>urate</name>
        <dbReference type="ChEBI" id="CHEBI:17775"/>
    </ligand>
</feature>
<dbReference type="EC" id="1.7.3.3" evidence="7 10"/>
<gene>
    <name evidence="12" type="ORF">BON22_0433</name>
    <name evidence="11" type="ORF">CYFA0S_01e09208g</name>
</gene>
<dbReference type="PANTHER" id="PTHR42874">
    <property type="entry name" value="URICASE"/>
    <property type="match status" value="1"/>
</dbReference>
<dbReference type="STRING" id="36022.A0A061AI92"/>
<proteinExistence type="inferred from homology"/>
<dbReference type="InterPro" id="IPR002042">
    <property type="entry name" value="Uricase"/>
</dbReference>
<dbReference type="Gene3D" id="3.10.270.10">
    <property type="entry name" value="Urate Oxidase"/>
    <property type="match status" value="1"/>
</dbReference>
<evidence type="ECO:0000256" key="8">
    <source>
        <dbReference type="PIRSR" id="PIRSR000241-1"/>
    </source>
</evidence>
<protein>
    <recommendedName>
        <fullName evidence="7 10">Uricase</fullName>
        <ecNumber evidence="7 10">1.7.3.3</ecNumber>
    </recommendedName>
    <alternativeName>
        <fullName evidence="7">Urate oxidase</fullName>
    </alternativeName>
</protein>
<feature type="binding site" evidence="9">
    <location>
        <position position="235"/>
    </location>
    <ligand>
        <name>5-hydroxyisourate</name>
        <dbReference type="ChEBI" id="CHEBI:18072"/>
    </ligand>
</feature>
<feature type="active site" description="Charge relay system" evidence="8">
    <location>
        <position position="61"/>
    </location>
</feature>
<organism evidence="11">
    <name type="scientific">Cyberlindnera fabianii</name>
    <name type="common">Yeast</name>
    <name type="synonym">Hansenula fabianii</name>
    <dbReference type="NCBI Taxonomy" id="36022"/>
    <lineage>
        <taxon>Eukaryota</taxon>
        <taxon>Fungi</taxon>
        <taxon>Dikarya</taxon>
        <taxon>Ascomycota</taxon>
        <taxon>Saccharomycotina</taxon>
        <taxon>Saccharomycetes</taxon>
        <taxon>Phaffomycetales</taxon>
        <taxon>Phaffomycetaceae</taxon>
        <taxon>Cyberlindnera</taxon>
    </lineage>
</organism>
<feature type="binding site" evidence="9">
    <location>
        <position position="235"/>
    </location>
    <ligand>
        <name>urate</name>
        <dbReference type="ChEBI" id="CHEBI:17775"/>
    </ligand>
</feature>
<dbReference type="PIRSF" id="PIRSF000241">
    <property type="entry name" value="Urate_oxidase"/>
    <property type="match status" value="1"/>
</dbReference>
<feature type="active site" description="Charge relay system" evidence="8">
    <location>
        <position position="264"/>
    </location>
</feature>
<dbReference type="OMA" id="ATMYKMS"/>
<evidence type="ECO:0000256" key="10">
    <source>
        <dbReference type="RuleBase" id="RU004455"/>
    </source>
</evidence>
<feature type="binding site" evidence="9">
    <location>
        <position position="62"/>
    </location>
    <ligand>
        <name>5-hydroxyisourate</name>
        <dbReference type="ChEBI" id="CHEBI:18072"/>
    </ligand>
</feature>
<comment type="pathway">
    <text evidence="2 7">Purine metabolism; urate degradation; (S)-allantoin from urate: step 1/3.</text>
</comment>
<feature type="binding site" evidence="9">
    <location>
        <position position="262"/>
    </location>
    <ligand>
        <name>5-hydroxyisourate</name>
        <dbReference type="ChEBI" id="CHEBI:18072"/>
    </ligand>
</feature>